<evidence type="ECO:0000313" key="1">
    <source>
        <dbReference type="EnsemblPlants" id="EMT19803"/>
    </source>
</evidence>
<dbReference type="SUPFAM" id="SSF81383">
    <property type="entry name" value="F-box domain"/>
    <property type="match status" value="1"/>
</dbReference>
<organism evidence="1">
    <name type="scientific">Aegilops tauschii</name>
    <name type="common">Tausch's goatgrass</name>
    <name type="synonym">Aegilops squarrosa</name>
    <dbReference type="NCBI Taxonomy" id="37682"/>
    <lineage>
        <taxon>Eukaryota</taxon>
        <taxon>Viridiplantae</taxon>
        <taxon>Streptophyta</taxon>
        <taxon>Embryophyta</taxon>
        <taxon>Tracheophyta</taxon>
        <taxon>Spermatophyta</taxon>
        <taxon>Magnoliopsida</taxon>
        <taxon>Liliopsida</taxon>
        <taxon>Poales</taxon>
        <taxon>Poaceae</taxon>
        <taxon>BOP clade</taxon>
        <taxon>Pooideae</taxon>
        <taxon>Triticodae</taxon>
        <taxon>Triticeae</taxon>
        <taxon>Triticinae</taxon>
        <taxon>Aegilops</taxon>
    </lineage>
</organism>
<protein>
    <recommendedName>
        <fullName evidence="2">F-box domain-containing protein</fullName>
    </recommendedName>
</protein>
<dbReference type="InterPro" id="IPR036047">
    <property type="entry name" value="F-box-like_dom_sf"/>
</dbReference>
<sequence>MDLMSSTPPEIDWTLPADLLLEITARSDIRTLVRCAALCKLLRRDILDPSFIRRVTSDIVGDCYPVTSRGGLLLLRRHLHVRSSRRGLCVYDPITGHRTFLSKPPGIPYNSVSFHKCVLLMATDGIDCSLLIFVGSLNTSFPRAVIVQIFTSLTNTWGPILTHGDFAILWLEVGFDAVVLHGGVIHWLTHDGGKILTYDVCIAMPGILELPVFDPATPKFKGGQLHLGSYSSPDGHMLLRLLVVVGSTMSVWHHLPCGGWVLETMTDMEDKLRLLDPSAPPEQPLEIWFMLSGERSNVILLHMRTSSMTILLDLETEEMHVTRSAPSATLLEIDMPSWLRAMTIFS</sequence>
<accession>R7WCU2</accession>
<reference evidence="1" key="1">
    <citation type="submission" date="2015-06" db="UniProtKB">
        <authorList>
            <consortium name="EnsemblPlants"/>
        </authorList>
    </citation>
    <scope>IDENTIFICATION</scope>
</reference>
<evidence type="ECO:0008006" key="2">
    <source>
        <dbReference type="Google" id="ProtNLM"/>
    </source>
</evidence>
<dbReference type="PANTHER" id="PTHR35828">
    <property type="entry name" value="OS08G0203800 PROTEIN-RELATED"/>
    <property type="match status" value="1"/>
</dbReference>
<dbReference type="PANTHER" id="PTHR35828:SF50">
    <property type="entry name" value="F-BOX DOMAIN-CONTAINING PROTEIN"/>
    <property type="match status" value="1"/>
</dbReference>
<dbReference type="EnsemblPlants" id="EMT19803">
    <property type="protein sequence ID" value="EMT19803"/>
    <property type="gene ID" value="F775_13566"/>
</dbReference>
<proteinExistence type="predicted"/>
<name>R7WCU2_AEGTA</name>
<dbReference type="AlphaFoldDB" id="R7WCU2"/>